<keyword evidence="3" id="KW-1185">Reference proteome</keyword>
<dbReference type="RefSeq" id="WP_204630360.1">
    <property type="nucleotide sequence ID" value="NZ_BSOC01000006.1"/>
</dbReference>
<feature type="compositionally biased region" description="Basic and acidic residues" evidence="1">
    <location>
        <begin position="172"/>
        <end position="188"/>
    </location>
</feature>
<reference evidence="2" key="1">
    <citation type="submission" date="2020-10" db="EMBL/GenBank/DDBJ databases">
        <title>Phylogeny of dyella-like bacteria.</title>
        <authorList>
            <person name="Fu J."/>
        </authorList>
    </citation>
    <scope>NUCLEOTIDE SEQUENCE</scope>
    <source>
        <strain evidence="2">DHON07</strain>
    </source>
</reference>
<evidence type="ECO:0000256" key="1">
    <source>
        <dbReference type="SAM" id="MobiDB-lite"/>
    </source>
</evidence>
<feature type="region of interest" description="Disordered" evidence="1">
    <location>
        <begin position="172"/>
        <end position="202"/>
    </location>
</feature>
<organism evidence="2 3">
    <name type="scientific">Dyella mobilis</name>
    <dbReference type="NCBI Taxonomy" id="1849582"/>
    <lineage>
        <taxon>Bacteria</taxon>
        <taxon>Pseudomonadati</taxon>
        <taxon>Pseudomonadota</taxon>
        <taxon>Gammaproteobacteria</taxon>
        <taxon>Lysobacterales</taxon>
        <taxon>Rhodanobacteraceae</taxon>
        <taxon>Dyella</taxon>
    </lineage>
</organism>
<protein>
    <submittedName>
        <fullName evidence="2">Uncharacterized protein</fullName>
    </submittedName>
</protein>
<accession>A0ABS2KC29</accession>
<evidence type="ECO:0000313" key="3">
    <source>
        <dbReference type="Proteomes" id="UP001430193"/>
    </source>
</evidence>
<proteinExistence type="predicted"/>
<gene>
    <name evidence="2" type="ORF">ISS99_04320</name>
</gene>
<name>A0ABS2KC29_9GAMM</name>
<sequence length="220" mass="25464">MPTDHTPQRPRQVSTPEHIRLSMSVVDQSLREMFPDNYWKRCMYAAFGLQLLLKEEGIASDIVAGDVACFVLYTQDNQPGMDGFKTEKPGVPAHFWVETMDVIIDLGPYYLPRDTRRPIANMPLICWPREVQLPNYLRYREKARYPPGTKLQVADDMMERMVRFLAHCESRDRTTPSKAKNESWELKGPDSLQTAARKGDRWARGAQKFDSWVNPSKLPF</sequence>
<evidence type="ECO:0000313" key="2">
    <source>
        <dbReference type="EMBL" id="MBM7128741.1"/>
    </source>
</evidence>
<dbReference type="EMBL" id="JADIKF010000035">
    <property type="protein sequence ID" value="MBM7128741.1"/>
    <property type="molecule type" value="Genomic_DNA"/>
</dbReference>
<comment type="caution">
    <text evidence="2">The sequence shown here is derived from an EMBL/GenBank/DDBJ whole genome shotgun (WGS) entry which is preliminary data.</text>
</comment>
<dbReference type="Proteomes" id="UP001430193">
    <property type="component" value="Unassembled WGS sequence"/>
</dbReference>